<dbReference type="RefSeq" id="WP_281448717.1">
    <property type="nucleotide sequence ID" value="NZ_JASBAO010000001.1"/>
</dbReference>
<dbReference type="EMBL" id="JASBAO010000001">
    <property type="protein sequence ID" value="MDI2091628.1"/>
    <property type="molecule type" value="Genomic_DNA"/>
</dbReference>
<organism evidence="4 5">
    <name type="scientific">Commensalibacter oyaizuii</name>
    <dbReference type="NCBI Taxonomy" id="3043873"/>
    <lineage>
        <taxon>Bacteria</taxon>
        <taxon>Pseudomonadati</taxon>
        <taxon>Pseudomonadota</taxon>
        <taxon>Alphaproteobacteria</taxon>
        <taxon>Acetobacterales</taxon>
        <taxon>Acetobacteraceae</taxon>
    </lineage>
</organism>
<dbReference type="Gene3D" id="3.55.50.10">
    <property type="entry name" value="Baseplate protein-like domains"/>
    <property type="match status" value="1"/>
</dbReference>
<dbReference type="SUPFAM" id="SSF69279">
    <property type="entry name" value="Phage tail proteins"/>
    <property type="match status" value="2"/>
</dbReference>
<dbReference type="InterPro" id="IPR049354">
    <property type="entry name" value="GpP-like_N"/>
</dbReference>
<dbReference type="InterPro" id="IPR053982">
    <property type="entry name" value="Gp44/GpP-like_C"/>
</dbReference>
<protein>
    <submittedName>
        <fullName evidence="4">Phage tail protein</fullName>
    </submittedName>
</protein>
<dbReference type="Gene3D" id="3.30.1920.10">
    <property type="entry name" value="Baseplate protein-like domains - 2 layer sandwich fold"/>
    <property type="match status" value="1"/>
</dbReference>
<feature type="domain" description="Baseplate hub protein gp44/GpP-like second" evidence="3">
    <location>
        <begin position="107"/>
        <end position="190"/>
    </location>
</feature>
<feature type="domain" description="Baseplate hub protein gp44-like N-terminal" evidence="1">
    <location>
        <begin position="20"/>
        <end position="103"/>
    </location>
</feature>
<dbReference type="Pfam" id="PF21929">
    <property type="entry name" value="GpP_4th"/>
    <property type="match status" value="1"/>
</dbReference>
<evidence type="ECO:0000259" key="3">
    <source>
        <dbReference type="Pfam" id="PF22255"/>
    </source>
</evidence>
<dbReference type="Pfam" id="PF22255">
    <property type="entry name" value="Gp44-like_2nd"/>
    <property type="match status" value="1"/>
</dbReference>
<evidence type="ECO:0000313" key="4">
    <source>
        <dbReference type="EMBL" id="MDI2091628.1"/>
    </source>
</evidence>
<feature type="domain" description="Baseplate hub protein gp44/GpP-like C-terminal" evidence="2">
    <location>
        <begin position="280"/>
        <end position="363"/>
    </location>
</feature>
<dbReference type="InterPro" id="IPR023399">
    <property type="entry name" value="Baseplate-like_2-layer_sand"/>
</dbReference>
<dbReference type="Proteomes" id="UP001431634">
    <property type="component" value="Unassembled WGS sequence"/>
</dbReference>
<gene>
    <name evidence="4" type="ORF">QJV27_09660</name>
</gene>
<reference evidence="4" key="1">
    <citation type="submission" date="2023-05" db="EMBL/GenBank/DDBJ databases">
        <title>Whole genome sequence of Commensalibacter sp.</title>
        <authorList>
            <person name="Charoenyingcharoen P."/>
            <person name="Yukphan P."/>
        </authorList>
    </citation>
    <scope>NUCLEOTIDE SEQUENCE</scope>
    <source>
        <strain evidence="4">TBRC 16381</strain>
    </source>
</reference>
<dbReference type="InterPro" id="IPR053981">
    <property type="entry name" value="Gp44/GpP-like_2nd"/>
</dbReference>
<dbReference type="PIRSF" id="PIRSF004440">
    <property type="entry name" value="GpP"/>
    <property type="match status" value="1"/>
</dbReference>
<name>A0ABT6Q3E9_9PROT</name>
<evidence type="ECO:0000259" key="2">
    <source>
        <dbReference type="Pfam" id="PF21929"/>
    </source>
</evidence>
<accession>A0ABT6Q3E9</accession>
<evidence type="ECO:0000313" key="5">
    <source>
        <dbReference type="Proteomes" id="UP001431634"/>
    </source>
</evidence>
<dbReference type="Gene3D" id="2.30.300.10">
    <property type="entry name" value="Baseplate protein-like domain - beta roll fold"/>
    <property type="match status" value="1"/>
</dbReference>
<dbReference type="Pfam" id="PF21683">
    <property type="entry name" value="GpP-like_1st"/>
    <property type="match status" value="1"/>
</dbReference>
<proteinExistence type="predicted"/>
<sequence>MTVESIITSAFGPSNAKINQVTIEVEGRVLSGWTRVSIRRGIEIMPSTFELECTEYYPNSMDIAILEGAPCVVRIGKETVITGYVLTVTRRLSANEHLVSVQGASKTIDLCECSAKFETYQFNNVPVVELIQAICKPYGIGVKTTGAIDNIVIPQFSVILTETGYEIIERMTRAAALLFYDDTDGNVIVSKVGSKVAASGFVEGKNVEEVSVRRSMAGRFSSVSMILQTTASLFYSPGQDNQLAPEMKNITTGKEAVDPMVKRYRPLLISAEMGDAGYEVSQQRAQWEVNRRFGRSQSIQVVTDSWRDQQGNLWKPNTLVPISFSTLKVNTTNKLLISETVFRLGDDGTHAEITLMPAEAFMPQPIVLNAANSAVVQAMAER</sequence>
<comment type="caution">
    <text evidence="4">The sequence shown here is derived from an EMBL/GenBank/DDBJ whole genome shotgun (WGS) entry which is preliminary data.</text>
</comment>
<dbReference type="InterPro" id="IPR026276">
    <property type="entry name" value="Baseplate_GpP"/>
</dbReference>
<keyword evidence="5" id="KW-1185">Reference proteome</keyword>
<evidence type="ECO:0000259" key="1">
    <source>
        <dbReference type="Pfam" id="PF21683"/>
    </source>
</evidence>